<evidence type="ECO:0000313" key="2">
    <source>
        <dbReference type="EMBL" id="SFJ52321.1"/>
    </source>
</evidence>
<dbReference type="Proteomes" id="UP000199110">
    <property type="component" value="Unassembled WGS sequence"/>
</dbReference>
<keyword evidence="3" id="KW-1185">Reference proteome</keyword>
<evidence type="ECO:0000313" key="3">
    <source>
        <dbReference type="Proteomes" id="UP000199110"/>
    </source>
</evidence>
<name>A0A1I3S429_9RHOB</name>
<feature type="region of interest" description="Disordered" evidence="1">
    <location>
        <begin position="33"/>
        <end position="56"/>
    </location>
</feature>
<gene>
    <name evidence="2" type="ORF">SAMN04488095_2973</name>
</gene>
<dbReference type="RefSeq" id="WP_175484909.1">
    <property type="nucleotide sequence ID" value="NZ_FORA01000004.1"/>
</dbReference>
<sequence>MSFEFLLPLLSMFTLLGAVVFAYVSQQKLIDRMNDPNAPKSTLAADVPNDAKPADV</sequence>
<evidence type="ECO:0000256" key="1">
    <source>
        <dbReference type="SAM" id="MobiDB-lite"/>
    </source>
</evidence>
<organism evidence="2 3">
    <name type="scientific">Jannaschia pohangensis</name>
    <dbReference type="NCBI Taxonomy" id="390807"/>
    <lineage>
        <taxon>Bacteria</taxon>
        <taxon>Pseudomonadati</taxon>
        <taxon>Pseudomonadota</taxon>
        <taxon>Alphaproteobacteria</taxon>
        <taxon>Rhodobacterales</taxon>
        <taxon>Roseobacteraceae</taxon>
        <taxon>Jannaschia</taxon>
    </lineage>
</organism>
<accession>A0A1I3S429</accession>
<proteinExistence type="predicted"/>
<protein>
    <submittedName>
        <fullName evidence="2">Uncharacterized protein</fullName>
    </submittedName>
</protein>
<dbReference type="EMBL" id="FORA01000004">
    <property type="protein sequence ID" value="SFJ52321.1"/>
    <property type="molecule type" value="Genomic_DNA"/>
</dbReference>
<dbReference type="AlphaFoldDB" id="A0A1I3S429"/>
<reference evidence="2 3" key="1">
    <citation type="submission" date="2016-10" db="EMBL/GenBank/DDBJ databases">
        <authorList>
            <person name="de Groot N.N."/>
        </authorList>
    </citation>
    <scope>NUCLEOTIDE SEQUENCE [LARGE SCALE GENOMIC DNA]</scope>
    <source>
        <strain evidence="2 3">DSM 19073</strain>
    </source>
</reference>